<reference evidence="1 2" key="1">
    <citation type="submission" date="2023-08" db="EMBL/GenBank/DDBJ databases">
        <title>Genome sequencing of the thermostable Gram positive bacteria Geobacillus proteiniphilus strain T-6.</title>
        <authorList>
            <person name="Shulami S."/>
            <person name="Shoham Y."/>
        </authorList>
    </citation>
    <scope>NUCLEOTIDE SEQUENCE [LARGE SCALE GENOMIC DNA]</scope>
    <source>
        <strain evidence="1 2">T-6</strain>
    </source>
</reference>
<proteinExistence type="predicted"/>
<dbReference type="EMBL" id="CP133076">
    <property type="protein sequence ID" value="WMJ15124.1"/>
    <property type="molecule type" value="Genomic_DNA"/>
</dbReference>
<sequence length="46" mass="5501">MGIKIEMPIRMAIFRLAELDKWRNGERENGKDFIAENCLYRCNLKL</sequence>
<accession>A0ABY9MAT4</accession>
<evidence type="ECO:0008006" key="3">
    <source>
        <dbReference type="Google" id="ProtNLM"/>
    </source>
</evidence>
<organism evidence="1 2">
    <name type="scientific">Geobacillus proteiniphilus</name>
    <dbReference type="NCBI Taxonomy" id="860353"/>
    <lineage>
        <taxon>Bacteria</taxon>
        <taxon>Bacillati</taxon>
        <taxon>Bacillota</taxon>
        <taxon>Bacilli</taxon>
        <taxon>Bacillales</taxon>
        <taxon>Anoxybacillaceae</taxon>
        <taxon>Geobacillus</taxon>
    </lineage>
</organism>
<dbReference type="RefSeq" id="WP_307898246.1">
    <property type="nucleotide sequence ID" value="NZ_CP133076.1"/>
</dbReference>
<evidence type="ECO:0000313" key="1">
    <source>
        <dbReference type="EMBL" id="WMJ15124.1"/>
    </source>
</evidence>
<dbReference type="Proteomes" id="UP001223761">
    <property type="component" value="Chromosome"/>
</dbReference>
<name>A0ABY9MAT4_9BACL</name>
<protein>
    <recommendedName>
        <fullName evidence="3">Mobile element protein</fullName>
    </recommendedName>
</protein>
<keyword evidence="2" id="KW-1185">Reference proteome</keyword>
<evidence type="ECO:0000313" key="2">
    <source>
        <dbReference type="Proteomes" id="UP001223761"/>
    </source>
</evidence>
<gene>
    <name evidence="1" type="ORF">RA955_09660</name>
</gene>